<sequence>MFICSANKYFSKATGLSDLAIKIKDPIVLALRGLFFFFISAHSKSHLLSSYFVL</sequence>
<evidence type="ECO:0000313" key="1">
    <source>
        <dbReference type="EMBL" id="XBY85798.1"/>
    </source>
</evidence>
<accession>A0AAU7YCC2</accession>
<reference evidence="1" key="1">
    <citation type="submission" date="2024-05" db="EMBL/GenBank/DDBJ databases">
        <title>Complete genomes of an iridovirus, and two densoviruses identified in lab reared social spiders in California, USA.</title>
        <authorList>
            <person name="Millerwise S."/>
            <person name="Lund M.C."/>
            <person name="Schmidlin K."/>
            <person name="Kraberger S."/>
            <person name="Harrison J."/>
            <person name="Cease A."/>
            <person name="Pinter-Wollman N."/>
            <person name="Varsani A."/>
        </authorList>
    </citation>
    <scope>NUCLEOTIDE SEQUENCE</scope>
    <source>
        <strain evidence="1">SocP20</strain>
    </source>
</reference>
<dbReference type="EMBL" id="PP847201">
    <property type="protein sequence ID" value="XBY85798.1"/>
    <property type="molecule type" value="Genomic_DNA"/>
</dbReference>
<proteinExistence type="predicted"/>
<organism evidence="1">
    <name type="scientific">Iridovirus sp</name>
    <dbReference type="NCBI Taxonomy" id="135728"/>
    <lineage>
        <taxon>Viruses</taxon>
        <taxon>Varidnaviria</taxon>
        <taxon>Bamfordvirae</taxon>
        <taxon>Nucleocytoviricota</taxon>
        <taxon>Megaviricetes</taxon>
        <taxon>Pimascovirales</taxon>
        <taxon>Pimascovirales incertae sedis</taxon>
        <taxon>Iridoviridae</taxon>
        <taxon>Betairidovirinae</taxon>
        <taxon>Iridovirus</taxon>
    </lineage>
</organism>
<protein>
    <submittedName>
        <fullName evidence="1">Uncharacterized protein</fullName>
    </submittedName>
</protein>
<name>A0AAU7YCC2_9VIRU</name>